<feature type="transmembrane region" description="Helical" evidence="6">
    <location>
        <begin position="240"/>
        <end position="260"/>
    </location>
</feature>
<evidence type="ECO:0000256" key="4">
    <source>
        <dbReference type="ARBA" id="ARBA00023136"/>
    </source>
</evidence>
<keyword evidence="2 6" id="KW-0812">Transmembrane</keyword>
<feature type="transmembrane region" description="Helical" evidence="6">
    <location>
        <begin position="120"/>
        <end position="141"/>
    </location>
</feature>
<evidence type="ECO:0000259" key="7">
    <source>
        <dbReference type="Pfam" id="PF20684"/>
    </source>
</evidence>
<comment type="subcellular location">
    <subcellularLocation>
        <location evidence="1">Membrane</location>
        <topology evidence="1">Multi-pass membrane protein</topology>
    </subcellularLocation>
</comment>
<feature type="transmembrane region" description="Helical" evidence="6">
    <location>
        <begin position="6"/>
        <end position="27"/>
    </location>
</feature>
<gene>
    <name evidence="8" type="ORF">PDIGIT_LOCUS7943</name>
</gene>
<evidence type="ECO:0000256" key="6">
    <source>
        <dbReference type="SAM" id="Phobius"/>
    </source>
</evidence>
<keyword evidence="4 6" id="KW-0472">Membrane</keyword>
<dbReference type="PANTHER" id="PTHR33048">
    <property type="entry name" value="PTH11-LIKE INTEGRAL MEMBRANE PROTEIN (AFU_ORTHOLOGUE AFUA_5G11245)"/>
    <property type="match status" value="1"/>
</dbReference>
<reference evidence="8" key="1">
    <citation type="submission" date="2023-01" db="EMBL/GenBank/DDBJ databases">
        <authorList>
            <person name="Van Ghelder C."/>
            <person name="Rancurel C."/>
        </authorList>
    </citation>
    <scope>NUCLEOTIDE SEQUENCE</scope>
    <source>
        <strain evidence="8">CNCM I-4278</strain>
    </source>
</reference>
<evidence type="ECO:0000256" key="5">
    <source>
        <dbReference type="ARBA" id="ARBA00038359"/>
    </source>
</evidence>
<dbReference type="InterPro" id="IPR049326">
    <property type="entry name" value="Rhodopsin_dom_fungi"/>
</dbReference>
<evidence type="ECO:0000256" key="2">
    <source>
        <dbReference type="ARBA" id="ARBA00022692"/>
    </source>
</evidence>
<name>A0A9W4UIF0_9PLEO</name>
<feature type="transmembrane region" description="Helical" evidence="6">
    <location>
        <begin position="201"/>
        <end position="220"/>
    </location>
</feature>
<proteinExistence type="inferred from homology"/>
<evidence type="ECO:0000313" key="8">
    <source>
        <dbReference type="EMBL" id="CAI6334873.1"/>
    </source>
</evidence>
<dbReference type="EMBL" id="CAOQHR010000005">
    <property type="protein sequence ID" value="CAI6334873.1"/>
    <property type="molecule type" value="Genomic_DNA"/>
</dbReference>
<sequence length="370" mass="40476">MAVQDFASVLNGVMWAQVVIAIIFVGARMYTRHYLINNIGWDDIIMGVNLATLIGYTICISIGVSYGIGKKFAAVPLEDYSKAIMWEAIGQGICIMGIAASKGSVALFLLRIVNYRWHKIVLWLCIVSTTTLCVITTILLFVQCKPTAFLWDRSIEGGVCWLNFTVVGLTMGSWSAAMDFVLAILPWHIIMGLNMKRKEKLTVAFGLSLGAFAGVCSVVRTYELQTLSSQAEYVYDTVPMLLWSSTEVLATIVCACIPVLRPLYVKIKYGSRGESSSGHSYPLNSYGKPGDTGGMASGGYSHDKSKNKSKVYMGPGGSLLEATVKMGSEESILREQKLASPHSPHHISRDIESMGGIKRTDEVVIETTRI</sequence>
<evidence type="ECO:0000313" key="9">
    <source>
        <dbReference type="Proteomes" id="UP001152607"/>
    </source>
</evidence>
<dbReference type="InterPro" id="IPR052337">
    <property type="entry name" value="SAT4-like"/>
</dbReference>
<dbReference type="OrthoDB" id="5417844at2759"/>
<dbReference type="Pfam" id="PF20684">
    <property type="entry name" value="Fung_rhodopsin"/>
    <property type="match status" value="1"/>
</dbReference>
<feature type="transmembrane region" description="Helical" evidence="6">
    <location>
        <begin position="48"/>
        <end position="68"/>
    </location>
</feature>
<comment type="similarity">
    <text evidence="5">Belongs to the SAT4 family.</text>
</comment>
<dbReference type="PANTHER" id="PTHR33048:SF93">
    <property type="entry name" value="INTEGRAL MEMBRANE PROTEIN"/>
    <property type="match status" value="1"/>
</dbReference>
<feature type="transmembrane region" description="Helical" evidence="6">
    <location>
        <begin position="88"/>
        <end position="113"/>
    </location>
</feature>
<feature type="transmembrane region" description="Helical" evidence="6">
    <location>
        <begin position="161"/>
        <end position="189"/>
    </location>
</feature>
<dbReference type="GO" id="GO:0016020">
    <property type="term" value="C:membrane"/>
    <property type="evidence" value="ECO:0007669"/>
    <property type="project" value="UniProtKB-SubCell"/>
</dbReference>
<protein>
    <recommendedName>
        <fullName evidence="7">Rhodopsin domain-containing protein</fullName>
    </recommendedName>
</protein>
<organism evidence="8 9">
    <name type="scientific">Periconia digitata</name>
    <dbReference type="NCBI Taxonomy" id="1303443"/>
    <lineage>
        <taxon>Eukaryota</taxon>
        <taxon>Fungi</taxon>
        <taxon>Dikarya</taxon>
        <taxon>Ascomycota</taxon>
        <taxon>Pezizomycotina</taxon>
        <taxon>Dothideomycetes</taxon>
        <taxon>Pleosporomycetidae</taxon>
        <taxon>Pleosporales</taxon>
        <taxon>Massarineae</taxon>
        <taxon>Periconiaceae</taxon>
        <taxon>Periconia</taxon>
    </lineage>
</organism>
<accession>A0A9W4UIF0</accession>
<feature type="domain" description="Rhodopsin" evidence="7">
    <location>
        <begin position="27"/>
        <end position="265"/>
    </location>
</feature>
<keyword evidence="3 6" id="KW-1133">Transmembrane helix</keyword>
<keyword evidence="9" id="KW-1185">Reference proteome</keyword>
<dbReference type="Proteomes" id="UP001152607">
    <property type="component" value="Unassembled WGS sequence"/>
</dbReference>
<evidence type="ECO:0000256" key="3">
    <source>
        <dbReference type="ARBA" id="ARBA00022989"/>
    </source>
</evidence>
<evidence type="ECO:0000256" key="1">
    <source>
        <dbReference type="ARBA" id="ARBA00004141"/>
    </source>
</evidence>
<dbReference type="AlphaFoldDB" id="A0A9W4UIF0"/>
<comment type="caution">
    <text evidence="8">The sequence shown here is derived from an EMBL/GenBank/DDBJ whole genome shotgun (WGS) entry which is preliminary data.</text>
</comment>